<dbReference type="EMBL" id="CAADGD010000115">
    <property type="protein sequence ID" value="VFK72446.1"/>
    <property type="molecule type" value="Genomic_DNA"/>
</dbReference>
<organism evidence="1">
    <name type="scientific">Candidatus Kentrum sp. UNK</name>
    <dbReference type="NCBI Taxonomy" id="2126344"/>
    <lineage>
        <taxon>Bacteria</taxon>
        <taxon>Pseudomonadati</taxon>
        <taxon>Pseudomonadota</taxon>
        <taxon>Gammaproteobacteria</taxon>
        <taxon>Candidatus Kentrum</taxon>
    </lineage>
</organism>
<evidence type="ECO:0000313" key="1">
    <source>
        <dbReference type="EMBL" id="VFK67004.1"/>
    </source>
</evidence>
<protein>
    <submittedName>
        <fullName evidence="1">Predicted nuclease of the RNAse H fold, HicB family</fullName>
    </submittedName>
</protein>
<dbReference type="EMBL" id="CAADFZ010000121">
    <property type="protein sequence ID" value="VFK67004.1"/>
    <property type="molecule type" value="Genomic_DNA"/>
</dbReference>
<dbReference type="AlphaFoldDB" id="A0A451ALV9"/>
<name>A0A451ALV9_9GAMM</name>
<reference evidence="1" key="1">
    <citation type="submission" date="2019-02" db="EMBL/GenBank/DDBJ databases">
        <authorList>
            <person name="Gruber-Vodicka R. H."/>
            <person name="Seah K. B. B."/>
        </authorList>
    </citation>
    <scope>NUCLEOTIDE SEQUENCE</scope>
    <source>
        <strain evidence="2">BECK_BY19</strain>
        <strain evidence="1">BECK_BY8</strain>
    </source>
</reference>
<dbReference type="SUPFAM" id="SSF143100">
    <property type="entry name" value="TTHA1013/TTHA0281-like"/>
    <property type="match status" value="1"/>
</dbReference>
<accession>A0A451ALV9</accession>
<evidence type="ECO:0000313" key="2">
    <source>
        <dbReference type="EMBL" id="VFK72446.1"/>
    </source>
</evidence>
<proteinExistence type="predicted"/>
<dbReference type="InterPro" id="IPR035069">
    <property type="entry name" value="TTHA1013/TTHA0281-like"/>
</dbReference>
<dbReference type="Gene3D" id="3.30.160.250">
    <property type="match status" value="1"/>
</dbReference>
<gene>
    <name evidence="1" type="ORF">BECKUNK1418G_GA0071005_11218</name>
    <name evidence="2" type="ORF">BECKUNK1418H_GA0071006_11158</name>
</gene>
<sequence>MRFIVETEQETDGRWIAEVVGIPGVMQYAKTREEAVAHAEALALRVMAERIEGGGSLAKPMTAAFAPACVAGPA</sequence>